<dbReference type="InterPro" id="IPR013785">
    <property type="entry name" value="Aldolase_TIM"/>
</dbReference>
<dbReference type="NCBIfam" id="TIGR01093">
    <property type="entry name" value="aroD"/>
    <property type="match status" value="1"/>
</dbReference>
<dbReference type="PANTHER" id="PTHR43699:SF1">
    <property type="entry name" value="3-DEHYDROQUINATE DEHYDRATASE"/>
    <property type="match status" value="1"/>
</dbReference>
<organism evidence="5">
    <name type="scientific">marine sediment metagenome</name>
    <dbReference type="NCBI Taxonomy" id="412755"/>
    <lineage>
        <taxon>unclassified sequences</taxon>
        <taxon>metagenomes</taxon>
        <taxon>ecological metagenomes</taxon>
    </lineage>
</organism>
<evidence type="ECO:0000256" key="4">
    <source>
        <dbReference type="ARBA" id="ARBA00023270"/>
    </source>
</evidence>
<proteinExistence type="predicted"/>
<accession>A0A0F9CK78</accession>
<evidence type="ECO:0000313" key="5">
    <source>
        <dbReference type="EMBL" id="KKL49539.1"/>
    </source>
</evidence>
<dbReference type="Gene3D" id="3.20.20.70">
    <property type="entry name" value="Aldolase class I"/>
    <property type="match status" value="1"/>
</dbReference>
<dbReference type="InterPro" id="IPR018508">
    <property type="entry name" value="3-dehydroquinate_DH_AS"/>
</dbReference>
<dbReference type="InterPro" id="IPR001381">
    <property type="entry name" value="DHquinase_I"/>
</dbReference>
<dbReference type="EMBL" id="LAZR01032924">
    <property type="protein sequence ID" value="KKL49539.1"/>
    <property type="molecule type" value="Genomic_DNA"/>
</dbReference>
<evidence type="ECO:0000256" key="2">
    <source>
        <dbReference type="ARBA" id="ARBA00012060"/>
    </source>
</evidence>
<comment type="caution">
    <text evidence="5">The sequence shown here is derived from an EMBL/GenBank/DDBJ whole genome shotgun (WGS) entry which is preliminary data.</text>
</comment>
<dbReference type="CDD" id="cd00502">
    <property type="entry name" value="DHQase_I"/>
    <property type="match status" value="1"/>
</dbReference>
<dbReference type="PANTHER" id="PTHR43699">
    <property type="entry name" value="3-DEHYDROQUINATE DEHYDRATASE"/>
    <property type="match status" value="1"/>
</dbReference>
<dbReference type="PROSITE" id="PS01028">
    <property type="entry name" value="DEHYDROQUINASE_I"/>
    <property type="match status" value="1"/>
</dbReference>
<keyword evidence="3" id="KW-0456">Lyase</keyword>
<dbReference type="InterPro" id="IPR050146">
    <property type="entry name" value="Type-I_3-dehydroquinase"/>
</dbReference>
<sequence>MKYNICVPLPVRSVNVSEIATTIKKVVSLSPNLIELRFDYIDDVQKLTKDFVTSLLSRIQPKIPVICTLRDYTEGGNKEIKATERLQLLKLIIESKPNYVDIEINTKTNFLRDIINKTIQNKVNLIFSYHDFKKTPNYIEASNHLENFLTKLKEEMLIDPKVVEKSIFKFIFTANSFEDNMLPLKLCKMKSSKKQKLISFCMGDLGIFSRIFCIFSGSVLTYCSYEDKTAPGQININKLRNTLKLLNFRT</sequence>
<dbReference type="SUPFAM" id="SSF51569">
    <property type="entry name" value="Aldolase"/>
    <property type="match status" value="1"/>
</dbReference>
<comment type="catalytic activity">
    <reaction evidence="1">
        <text>3-dehydroquinate = 3-dehydroshikimate + H2O</text>
        <dbReference type="Rhea" id="RHEA:21096"/>
        <dbReference type="ChEBI" id="CHEBI:15377"/>
        <dbReference type="ChEBI" id="CHEBI:16630"/>
        <dbReference type="ChEBI" id="CHEBI:32364"/>
        <dbReference type="EC" id="4.2.1.10"/>
    </reaction>
</comment>
<evidence type="ECO:0000256" key="3">
    <source>
        <dbReference type="ARBA" id="ARBA00023239"/>
    </source>
</evidence>
<keyword evidence="4" id="KW-0704">Schiff base</keyword>
<evidence type="ECO:0000256" key="1">
    <source>
        <dbReference type="ARBA" id="ARBA00001864"/>
    </source>
</evidence>
<dbReference type="GO" id="GO:0046279">
    <property type="term" value="P:3,4-dihydroxybenzoate biosynthetic process"/>
    <property type="evidence" value="ECO:0007669"/>
    <property type="project" value="UniProtKB-ARBA"/>
</dbReference>
<protein>
    <recommendedName>
        <fullName evidence="2">3-dehydroquinate dehydratase</fullName>
        <ecNumber evidence="2">4.2.1.10</ecNumber>
    </recommendedName>
</protein>
<name>A0A0F9CK78_9ZZZZ</name>
<reference evidence="5" key="1">
    <citation type="journal article" date="2015" name="Nature">
        <title>Complex archaea that bridge the gap between prokaryotes and eukaryotes.</title>
        <authorList>
            <person name="Spang A."/>
            <person name="Saw J.H."/>
            <person name="Jorgensen S.L."/>
            <person name="Zaremba-Niedzwiedzka K."/>
            <person name="Martijn J."/>
            <person name="Lind A.E."/>
            <person name="van Eijk R."/>
            <person name="Schleper C."/>
            <person name="Guy L."/>
            <person name="Ettema T.J."/>
        </authorList>
    </citation>
    <scope>NUCLEOTIDE SEQUENCE</scope>
</reference>
<dbReference type="GO" id="GO:0003855">
    <property type="term" value="F:3-dehydroquinate dehydratase activity"/>
    <property type="evidence" value="ECO:0007669"/>
    <property type="project" value="UniProtKB-EC"/>
</dbReference>
<dbReference type="Pfam" id="PF01487">
    <property type="entry name" value="DHquinase_I"/>
    <property type="match status" value="1"/>
</dbReference>
<gene>
    <name evidence="5" type="ORF">LCGC14_2314510</name>
</gene>
<dbReference type="AlphaFoldDB" id="A0A0F9CK78"/>
<dbReference type="EC" id="4.2.1.10" evidence="2"/>